<comment type="caution">
    <text evidence="4">The sequence shown here is derived from an EMBL/GenBank/DDBJ whole genome shotgun (WGS) entry which is preliminary data.</text>
</comment>
<feature type="domain" description="Inhibitor of growth protein N-terminal histone-binding" evidence="3">
    <location>
        <begin position="2"/>
        <end position="87"/>
    </location>
</feature>
<sequence length="105" mass="12399">QVQKCTSEIRTLGIKCDELNSVSYYVKTAFMKALKKMNKEQKNKHYKEINEMFDELEKMTRKKVKLATQLYDSVDEDISAMDKTTKRLEAGSRRGHNDEELSRFR</sequence>
<feature type="non-terminal residue" evidence="4">
    <location>
        <position position="1"/>
    </location>
</feature>
<feature type="coiled-coil region" evidence="1">
    <location>
        <begin position="39"/>
        <end position="69"/>
    </location>
</feature>
<dbReference type="Proteomes" id="UP001432322">
    <property type="component" value="Unassembled WGS sequence"/>
</dbReference>
<accession>A0AAV5W210</accession>
<dbReference type="InterPro" id="IPR024610">
    <property type="entry name" value="ING_N_histone-binding"/>
</dbReference>
<proteinExistence type="predicted"/>
<reference evidence="4" key="1">
    <citation type="submission" date="2023-10" db="EMBL/GenBank/DDBJ databases">
        <title>Genome assembly of Pristionchus species.</title>
        <authorList>
            <person name="Yoshida K."/>
            <person name="Sommer R.J."/>
        </authorList>
    </citation>
    <scope>NUCLEOTIDE SEQUENCE</scope>
    <source>
        <strain evidence="4">RS5133</strain>
    </source>
</reference>
<name>A0AAV5W210_9BILA</name>
<evidence type="ECO:0000313" key="4">
    <source>
        <dbReference type="EMBL" id="GMT24749.1"/>
    </source>
</evidence>
<evidence type="ECO:0000259" key="3">
    <source>
        <dbReference type="Pfam" id="PF12998"/>
    </source>
</evidence>
<evidence type="ECO:0000256" key="1">
    <source>
        <dbReference type="SAM" id="Coils"/>
    </source>
</evidence>
<keyword evidence="5" id="KW-1185">Reference proteome</keyword>
<feature type="region of interest" description="Disordered" evidence="2">
    <location>
        <begin position="85"/>
        <end position="105"/>
    </location>
</feature>
<keyword evidence="1" id="KW-0175">Coiled coil</keyword>
<dbReference type="AlphaFoldDB" id="A0AAV5W210"/>
<gene>
    <name evidence="4" type="ORF">PFISCL1PPCAC_16046</name>
</gene>
<evidence type="ECO:0000256" key="2">
    <source>
        <dbReference type="SAM" id="MobiDB-lite"/>
    </source>
</evidence>
<dbReference type="EMBL" id="BTSY01000004">
    <property type="protein sequence ID" value="GMT24749.1"/>
    <property type="molecule type" value="Genomic_DNA"/>
</dbReference>
<organism evidence="4 5">
    <name type="scientific">Pristionchus fissidentatus</name>
    <dbReference type="NCBI Taxonomy" id="1538716"/>
    <lineage>
        <taxon>Eukaryota</taxon>
        <taxon>Metazoa</taxon>
        <taxon>Ecdysozoa</taxon>
        <taxon>Nematoda</taxon>
        <taxon>Chromadorea</taxon>
        <taxon>Rhabditida</taxon>
        <taxon>Rhabditina</taxon>
        <taxon>Diplogasteromorpha</taxon>
        <taxon>Diplogasteroidea</taxon>
        <taxon>Neodiplogasteridae</taxon>
        <taxon>Pristionchus</taxon>
    </lineage>
</organism>
<dbReference type="Pfam" id="PF12998">
    <property type="entry name" value="ING"/>
    <property type="match status" value="1"/>
</dbReference>
<evidence type="ECO:0000313" key="5">
    <source>
        <dbReference type="Proteomes" id="UP001432322"/>
    </source>
</evidence>
<protein>
    <recommendedName>
        <fullName evidence="3">Inhibitor of growth protein N-terminal histone-binding domain-containing protein</fullName>
    </recommendedName>
</protein>
<dbReference type="Gene3D" id="6.10.140.1740">
    <property type="match status" value="1"/>
</dbReference>